<dbReference type="GO" id="GO:0051301">
    <property type="term" value="P:cell division"/>
    <property type="evidence" value="ECO:0007669"/>
    <property type="project" value="UniProtKB-KW"/>
</dbReference>
<dbReference type="EC" id="2.4.1.227" evidence="10"/>
<evidence type="ECO:0000256" key="12">
    <source>
        <dbReference type="SAM" id="Phobius"/>
    </source>
</evidence>
<dbReference type="Gene3D" id="3.40.50.2000">
    <property type="entry name" value="Glycogen Phosphorylase B"/>
    <property type="match status" value="2"/>
</dbReference>
<sequence>MSSVEPTVNTNGKRVLVMAGGTGGHVFPALAVAKALKANGVEVQWIGTERGIEARVVPANDIPLNLLPVQGIRGKGLLSRLIGIARAGVSVFAAMFLILKLRPVCVIGLGGYVAGPGGLAAWLTRTPLLIHEQNAVAGTTNRLLVRFATLALTGYPIALGGDKNRYIGNPVRDDIAALPTPDQRFADRGDKLRLLVLGGSQGALAINRAVVATLKQLPADFPLEVWHQTGAAHIDTVSDQVAECPVSVRAEAFIENMAEAYAWADVVLCRAGALTVAELTAAGVGGWLVPLPQAIDDHQRGNARWLEAEGAGEIIEQATLDAKLLEEKLRNAVNNRAQLLSMAAAARSLAKPDAAREAAQLCMECANG</sequence>
<feature type="binding site" evidence="10">
    <location>
        <position position="134"/>
    </location>
    <ligand>
        <name>UDP-N-acetyl-alpha-D-glucosamine</name>
        <dbReference type="ChEBI" id="CHEBI:57705"/>
    </ligand>
</feature>
<keyword evidence="12" id="KW-1133">Transmembrane helix</keyword>
<dbReference type="GO" id="GO:0050511">
    <property type="term" value="F:undecaprenyldiphospho-muramoylpentapeptide beta-N-acetylglucosaminyltransferase activity"/>
    <property type="evidence" value="ECO:0007669"/>
    <property type="project" value="UniProtKB-UniRule"/>
</dbReference>
<evidence type="ECO:0000313" key="16">
    <source>
        <dbReference type="Proteomes" id="UP000537130"/>
    </source>
</evidence>
<feature type="domain" description="Glycosyltransferase family 28 N-terminal" evidence="13">
    <location>
        <begin position="15"/>
        <end position="151"/>
    </location>
</feature>
<keyword evidence="12" id="KW-0812">Transmembrane</keyword>
<dbReference type="GO" id="GO:0005886">
    <property type="term" value="C:plasma membrane"/>
    <property type="evidence" value="ECO:0007669"/>
    <property type="project" value="UniProtKB-SubCell"/>
</dbReference>
<dbReference type="RefSeq" id="WP_183409719.1">
    <property type="nucleotide sequence ID" value="NZ_JACHWY010000001.1"/>
</dbReference>
<keyword evidence="11" id="KW-0175">Coiled coil</keyword>
<dbReference type="Proteomes" id="UP000537130">
    <property type="component" value="Unassembled WGS sequence"/>
</dbReference>
<evidence type="ECO:0000256" key="1">
    <source>
        <dbReference type="ARBA" id="ARBA00022475"/>
    </source>
</evidence>
<evidence type="ECO:0000256" key="9">
    <source>
        <dbReference type="ARBA" id="ARBA00023316"/>
    </source>
</evidence>
<dbReference type="SUPFAM" id="SSF53756">
    <property type="entry name" value="UDP-Glycosyltransferase/glycogen phosphorylase"/>
    <property type="match status" value="1"/>
</dbReference>
<evidence type="ECO:0000313" key="15">
    <source>
        <dbReference type="EMBL" id="MBB3047077.1"/>
    </source>
</evidence>
<keyword evidence="9 10" id="KW-0961">Cell wall biogenesis/degradation</keyword>
<feature type="binding site" evidence="10">
    <location>
        <begin position="273"/>
        <end position="278"/>
    </location>
    <ligand>
        <name>UDP-N-acetyl-alpha-D-glucosamine</name>
        <dbReference type="ChEBI" id="CHEBI:57705"/>
    </ligand>
</feature>
<comment type="subcellular location">
    <subcellularLocation>
        <location evidence="10">Cell membrane</location>
        <topology evidence="10">Peripheral membrane protein</topology>
        <orientation evidence="10">Cytoplasmic side</orientation>
    </subcellularLocation>
</comment>
<keyword evidence="2 10" id="KW-0132">Cell division</keyword>
<feature type="transmembrane region" description="Helical" evidence="12">
    <location>
        <begin position="77"/>
        <end position="99"/>
    </location>
</feature>
<dbReference type="Pfam" id="PF03033">
    <property type="entry name" value="Glyco_transf_28"/>
    <property type="match status" value="1"/>
</dbReference>
<keyword evidence="3 10" id="KW-0328">Glycosyltransferase</keyword>
<dbReference type="GO" id="GO:0008360">
    <property type="term" value="P:regulation of cell shape"/>
    <property type="evidence" value="ECO:0007669"/>
    <property type="project" value="UniProtKB-KW"/>
</dbReference>
<evidence type="ECO:0000256" key="3">
    <source>
        <dbReference type="ARBA" id="ARBA00022676"/>
    </source>
</evidence>
<protein>
    <recommendedName>
        <fullName evidence="10">UDP-N-acetylglucosamine--N-acetylmuramyl-(pentapeptide) pyrophosphoryl-undecaprenol N-acetylglucosamine transferase</fullName>
        <ecNumber evidence="10">2.4.1.227</ecNumber>
    </recommendedName>
    <alternativeName>
        <fullName evidence="10">Undecaprenyl-PP-MurNAc-pentapeptide-UDPGlcNAc GlcNAc transferase</fullName>
    </alternativeName>
</protein>
<proteinExistence type="inferred from homology"/>
<dbReference type="CDD" id="cd03785">
    <property type="entry name" value="GT28_MurG"/>
    <property type="match status" value="1"/>
</dbReference>
<comment type="caution">
    <text evidence="15">The sequence shown here is derived from an EMBL/GenBank/DDBJ whole genome shotgun (WGS) entry which is preliminary data.</text>
</comment>
<dbReference type="GO" id="GO:0071555">
    <property type="term" value="P:cell wall organization"/>
    <property type="evidence" value="ECO:0007669"/>
    <property type="project" value="UniProtKB-KW"/>
</dbReference>
<dbReference type="AlphaFoldDB" id="A0A7W4W438"/>
<accession>A0A7W4W438</accession>
<comment type="catalytic activity">
    <reaction evidence="10">
        <text>di-trans,octa-cis-undecaprenyl diphospho-N-acetyl-alpha-D-muramoyl-L-alanyl-D-glutamyl-meso-2,6-diaminopimeloyl-D-alanyl-D-alanine + UDP-N-acetyl-alpha-D-glucosamine = di-trans,octa-cis-undecaprenyl diphospho-[N-acetyl-alpha-D-glucosaminyl-(1-&gt;4)]-N-acetyl-alpha-D-muramoyl-L-alanyl-D-glutamyl-meso-2,6-diaminopimeloyl-D-alanyl-D-alanine + UDP + H(+)</text>
        <dbReference type="Rhea" id="RHEA:31227"/>
        <dbReference type="ChEBI" id="CHEBI:15378"/>
        <dbReference type="ChEBI" id="CHEBI:57705"/>
        <dbReference type="ChEBI" id="CHEBI:58223"/>
        <dbReference type="ChEBI" id="CHEBI:61387"/>
        <dbReference type="ChEBI" id="CHEBI:61388"/>
        <dbReference type="EC" id="2.4.1.227"/>
    </reaction>
</comment>
<feature type="binding site" evidence="10">
    <location>
        <position position="172"/>
    </location>
    <ligand>
        <name>UDP-N-acetyl-alpha-D-glucosamine</name>
        <dbReference type="ChEBI" id="CHEBI:57705"/>
    </ligand>
</feature>
<comment type="similarity">
    <text evidence="10">Belongs to the glycosyltransferase 28 family. MurG subfamily.</text>
</comment>
<keyword evidence="4 10" id="KW-0808">Transferase</keyword>
<evidence type="ECO:0000259" key="13">
    <source>
        <dbReference type="Pfam" id="PF03033"/>
    </source>
</evidence>
<reference evidence="15 16" key="1">
    <citation type="submission" date="2020-08" db="EMBL/GenBank/DDBJ databases">
        <title>Genomic Encyclopedia of Type Strains, Phase III (KMG-III): the genomes of soil and plant-associated and newly described type strains.</title>
        <authorList>
            <person name="Whitman W."/>
        </authorList>
    </citation>
    <scope>NUCLEOTIDE SEQUENCE [LARGE SCALE GENOMIC DNA]</scope>
    <source>
        <strain evidence="15 16">CECT 8654</strain>
    </source>
</reference>
<evidence type="ECO:0000256" key="4">
    <source>
        <dbReference type="ARBA" id="ARBA00022679"/>
    </source>
</evidence>
<evidence type="ECO:0000256" key="7">
    <source>
        <dbReference type="ARBA" id="ARBA00023136"/>
    </source>
</evidence>
<evidence type="ECO:0000256" key="5">
    <source>
        <dbReference type="ARBA" id="ARBA00022960"/>
    </source>
</evidence>
<dbReference type="UniPathway" id="UPA00219"/>
<dbReference type="PANTHER" id="PTHR21015">
    <property type="entry name" value="UDP-N-ACETYLGLUCOSAMINE--N-ACETYLMURAMYL-(PENTAPEPTIDE) PYROPHOSPHORYL-UNDECAPRENOL N-ACETYLGLUCOSAMINE TRANSFERASE 1"/>
    <property type="match status" value="1"/>
</dbReference>
<evidence type="ECO:0000256" key="8">
    <source>
        <dbReference type="ARBA" id="ARBA00023306"/>
    </source>
</evidence>
<evidence type="ECO:0000256" key="2">
    <source>
        <dbReference type="ARBA" id="ARBA00022618"/>
    </source>
</evidence>
<evidence type="ECO:0000256" key="6">
    <source>
        <dbReference type="ARBA" id="ARBA00022984"/>
    </source>
</evidence>
<keyword evidence="16" id="KW-1185">Reference proteome</keyword>
<feature type="coiled-coil region" evidence="11">
    <location>
        <begin position="315"/>
        <end position="342"/>
    </location>
</feature>
<keyword evidence="7 10" id="KW-0472">Membrane</keyword>
<organism evidence="15 16">
    <name type="scientific">Litorivivens lipolytica</name>
    <dbReference type="NCBI Taxonomy" id="1524264"/>
    <lineage>
        <taxon>Bacteria</taxon>
        <taxon>Pseudomonadati</taxon>
        <taxon>Pseudomonadota</taxon>
        <taxon>Gammaproteobacteria</taxon>
        <taxon>Litorivivens</taxon>
    </lineage>
</organism>
<dbReference type="GO" id="GO:0005975">
    <property type="term" value="P:carbohydrate metabolic process"/>
    <property type="evidence" value="ECO:0007669"/>
    <property type="project" value="InterPro"/>
</dbReference>
<dbReference type="GO" id="GO:0009252">
    <property type="term" value="P:peptidoglycan biosynthetic process"/>
    <property type="evidence" value="ECO:0007669"/>
    <property type="project" value="UniProtKB-UniRule"/>
</dbReference>
<feature type="binding site" evidence="10">
    <location>
        <position position="200"/>
    </location>
    <ligand>
        <name>UDP-N-acetyl-alpha-D-glucosamine</name>
        <dbReference type="ChEBI" id="CHEBI:57705"/>
    </ligand>
</feature>
<dbReference type="EMBL" id="JACHWY010000001">
    <property type="protein sequence ID" value="MBB3047077.1"/>
    <property type="molecule type" value="Genomic_DNA"/>
</dbReference>
<dbReference type="InterPro" id="IPR004276">
    <property type="entry name" value="GlycoTrans_28_N"/>
</dbReference>
<feature type="binding site" evidence="10">
    <location>
        <position position="254"/>
    </location>
    <ligand>
        <name>UDP-N-acetyl-alpha-D-glucosamine</name>
        <dbReference type="ChEBI" id="CHEBI:57705"/>
    </ligand>
</feature>
<dbReference type="NCBIfam" id="TIGR01133">
    <property type="entry name" value="murG"/>
    <property type="match status" value="1"/>
</dbReference>
<feature type="binding site" evidence="10">
    <location>
        <position position="299"/>
    </location>
    <ligand>
        <name>UDP-N-acetyl-alpha-D-glucosamine</name>
        <dbReference type="ChEBI" id="CHEBI:57705"/>
    </ligand>
</feature>
<comment type="pathway">
    <text evidence="10">Cell wall biogenesis; peptidoglycan biosynthesis.</text>
</comment>
<dbReference type="Pfam" id="PF04101">
    <property type="entry name" value="Glyco_tran_28_C"/>
    <property type="match status" value="1"/>
</dbReference>
<dbReference type="InterPro" id="IPR006009">
    <property type="entry name" value="GlcNAc_MurG"/>
</dbReference>
<keyword evidence="8 10" id="KW-0131">Cell cycle</keyword>
<evidence type="ECO:0000259" key="14">
    <source>
        <dbReference type="Pfam" id="PF04101"/>
    </source>
</evidence>
<gene>
    <name evidence="10" type="primary">murG</name>
    <name evidence="15" type="ORF">FHR99_001313</name>
</gene>
<keyword evidence="6 10" id="KW-0573">Peptidoglycan synthesis</keyword>
<comment type="function">
    <text evidence="10">Cell wall formation. Catalyzes the transfer of a GlcNAc subunit on undecaprenyl-pyrophosphoryl-MurNAc-pentapeptide (lipid intermediate I) to form undecaprenyl-pyrophosphoryl-MurNAc-(pentapeptide)GlcNAc (lipid intermediate II).</text>
</comment>
<feature type="domain" description="Glycosyl transferase family 28 C-terminal" evidence="14">
    <location>
        <begin position="194"/>
        <end position="356"/>
    </location>
</feature>
<evidence type="ECO:0000256" key="10">
    <source>
        <dbReference type="HAMAP-Rule" id="MF_00033"/>
    </source>
</evidence>
<feature type="binding site" evidence="10">
    <location>
        <begin position="22"/>
        <end position="24"/>
    </location>
    <ligand>
        <name>UDP-N-acetyl-alpha-D-glucosamine</name>
        <dbReference type="ChEBI" id="CHEBI:57705"/>
    </ligand>
</feature>
<dbReference type="InterPro" id="IPR007235">
    <property type="entry name" value="Glyco_trans_28_C"/>
</dbReference>
<name>A0A7W4W438_9GAMM</name>
<keyword evidence="5 10" id="KW-0133">Cell shape</keyword>
<dbReference type="HAMAP" id="MF_00033">
    <property type="entry name" value="MurG"/>
    <property type="match status" value="1"/>
</dbReference>
<keyword evidence="1 10" id="KW-1003">Cell membrane</keyword>
<dbReference type="PANTHER" id="PTHR21015:SF22">
    <property type="entry name" value="GLYCOSYLTRANSFERASE"/>
    <property type="match status" value="1"/>
</dbReference>
<evidence type="ECO:0000256" key="11">
    <source>
        <dbReference type="SAM" id="Coils"/>
    </source>
</evidence>